<dbReference type="Proteomes" id="UP000595064">
    <property type="component" value="Chromosome"/>
</dbReference>
<organism evidence="9 10">
    <name type="scientific">Delftia lacustris</name>
    <dbReference type="NCBI Taxonomy" id="558537"/>
    <lineage>
        <taxon>Bacteria</taxon>
        <taxon>Pseudomonadati</taxon>
        <taxon>Pseudomonadota</taxon>
        <taxon>Betaproteobacteria</taxon>
        <taxon>Burkholderiales</taxon>
        <taxon>Comamonadaceae</taxon>
        <taxon>Delftia</taxon>
    </lineage>
</organism>
<feature type="compositionally biased region" description="Basic and acidic residues" evidence="7">
    <location>
        <begin position="245"/>
        <end position="273"/>
    </location>
</feature>
<dbReference type="KEGG" id="dla:I6G47_26145"/>
<accession>A0A7T2YRD9</accession>
<dbReference type="SUPFAM" id="SSF90002">
    <property type="entry name" value="Hypothetical protein YjiA, C-terminal domain"/>
    <property type="match status" value="1"/>
</dbReference>
<comment type="function">
    <text evidence="5">Zinc chaperone that directly transfers zinc cofactor to target proteins, thereby activating them. Zinc is transferred from the CXCC motif in the GTPase domain to the zinc binding site in target proteins in a process requiring GTP hydrolysis.</text>
</comment>
<protein>
    <submittedName>
        <fullName evidence="9">GTP-binding protein</fullName>
    </submittedName>
</protein>
<evidence type="ECO:0000313" key="10">
    <source>
        <dbReference type="Proteomes" id="UP000595064"/>
    </source>
</evidence>
<dbReference type="Gene3D" id="3.30.1220.10">
    <property type="entry name" value="CobW-like, C-terminal domain"/>
    <property type="match status" value="1"/>
</dbReference>
<dbReference type="InterPro" id="IPR027417">
    <property type="entry name" value="P-loop_NTPase"/>
</dbReference>
<dbReference type="GO" id="GO:0016787">
    <property type="term" value="F:hydrolase activity"/>
    <property type="evidence" value="ECO:0007669"/>
    <property type="project" value="UniProtKB-KW"/>
</dbReference>
<dbReference type="SMART" id="SM00833">
    <property type="entry name" value="CobW_C"/>
    <property type="match status" value="1"/>
</dbReference>
<dbReference type="InterPro" id="IPR011629">
    <property type="entry name" value="CobW-like_C"/>
</dbReference>
<evidence type="ECO:0000256" key="6">
    <source>
        <dbReference type="ARBA" id="ARBA00049117"/>
    </source>
</evidence>
<evidence type="ECO:0000259" key="8">
    <source>
        <dbReference type="SMART" id="SM00833"/>
    </source>
</evidence>
<sequence length="386" mass="43250">MTTESGPSLIPVTLLTGFLGSGKTTVLNHLVRQPELADALVIINEFGEMALDHLLVAHSTENLVMEMSSGCLCCSIRGDLVKTLRDITWRFSRNGQRQFRRVLIETTGLADPSPIIHTLMTHPQIAPKYRLDGIVTTVDMATGMHTLDQHPEAVKQAAVADALLLTKVDLVSDEQRQALLRRLDRINPAAPRWEVRGGEIAPQKVLNLGLFSADGKTPDVVRWLREEAYAPAHEHAHDHHKHEHQSHDHTAHESHGHHEHDDGHAHESHDHHDVNRHDDHIRAFCFHVDDPIPDEVLTNWLELLMAFVGSNILRVKGILNVEGSAQPIVVHGVQHIFHPPVPLPAWPSEDRRSRLVFITQDVDREVVERTFEALRQALPQAGEPTA</sequence>
<dbReference type="SUPFAM" id="SSF52540">
    <property type="entry name" value="P-loop containing nucleoside triphosphate hydrolases"/>
    <property type="match status" value="1"/>
</dbReference>
<comment type="catalytic activity">
    <reaction evidence="6">
        <text>GTP + H2O = GDP + phosphate + H(+)</text>
        <dbReference type="Rhea" id="RHEA:19669"/>
        <dbReference type="ChEBI" id="CHEBI:15377"/>
        <dbReference type="ChEBI" id="CHEBI:15378"/>
        <dbReference type="ChEBI" id="CHEBI:37565"/>
        <dbReference type="ChEBI" id="CHEBI:43474"/>
        <dbReference type="ChEBI" id="CHEBI:58189"/>
    </reaction>
    <physiologicalReaction direction="left-to-right" evidence="6">
        <dbReference type="Rhea" id="RHEA:19670"/>
    </physiologicalReaction>
</comment>
<dbReference type="RefSeq" id="WP_016452738.1">
    <property type="nucleotide sequence ID" value="NZ_CP065748.1"/>
</dbReference>
<dbReference type="PANTHER" id="PTHR13748:SF62">
    <property type="entry name" value="COBW DOMAIN-CONTAINING PROTEIN"/>
    <property type="match status" value="1"/>
</dbReference>
<keyword evidence="1" id="KW-0547">Nucleotide-binding</keyword>
<dbReference type="AlphaFoldDB" id="A0A7T2YRD9"/>
<comment type="similarity">
    <text evidence="4">Belongs to the SIMIBI class G3E GTPase family. ZNG1 subfamily.</text>
</comment>
<gene>
    <name evidence="9" type="ORF">I6G47_26145</name>
</gene>
<dbReference type="InterPro" id="IPR036627">
    <property type="entry name" value="CobW-likC_sf"/>
</dbReference>
<feature type="domain" description="CobW C-terminal" evidence="8">
    <location>
        <begin position="281"/>
        <end position="375"/>
    </location>
</feature>
<keyword evidence="10" id="KW-1185">Reference proteome</keyword>
<keyword evidence="2" id="KW-0378">Hydrolase</keyword>
<evidence type="ECO:0000256" key="4">
    <source>
        <dbReference type="ARBA" id="ARBA00034320"/>
    </source>
</evidence>
<evidence type="ECO:0000256" key="1">
    <source>
        <dbReference type="ARBA" id="ARBA00022741"/>
    </source>
</evidence>
<dbReference type="GO" id="GO:0000166">
    <property type="term" value="F:nucleotide binding"/>
    <property type="evidence" value="ECO:0007669"/>
    <property type="project" value="UniProtKB-KW"/>
</dbReference>
<name>A0A7T2YRD9_9BURK</name>
<evidence type="ECO:0000256" key="3">
    <source>
        <dbReference type="ARBA" id="ARBA00023186"/>
    </source>
</evidence>
<dbReference type="Pfam" id="PF02492">
    <property type="entry name" value="cobW"/>
    <property type="match status" value="1"/>
</dbReference>
<evidence type="ECO:0000256" key="7">
    <source>
        <dbReference type="SAM" id="MobiDB-lite"/>
    </source>
</evidence>
<feature type="region of interest" description="Disordered" evidence="7">
    <location>
        <begin position="232"/>
        <end position="273"/>
    </location>
</feature>
<dbReference type="GO" id="GO:0005737">
    <property type="term" value="C:cytoplasm"/>
    <property type="evidence" value="ECO:0007669"/>
    <property type="project" value="TreeGrafter"/>
</dbReference>
<dbReference type="PANTHER" id="PTHR13748">
    <property type="entry name" value="COBW-RELATED"/>
    <property type="match status" value="1"/>
</dbReference>
<dbReference type="EMBL" id="CP065748">
    <property type="protein sequence ID" value="QPS80429.1"/>
    <property type="molecule type" value="Genomic_DNA"/>
</dbReference>
<dbReference type="InterPro" id="IPR051316">
    <property type="entry name" value="Zinc-reg_GTPase_activator"/>
</dbReference>
<dbReference type="Gene3D" id="3.40.50.300">
    <property type="entry name" value="P-loop containing nucleotide triphosphate hydrolases"/>
    <property type="match status" value="1"/>
</dbReference>
<evidence type="ECO:0000256" key="5">
    <source>
        <dbReference type="ARBA" id="ARBA00045658"/>
    </source>
</evidence>
<reference evidence="9 10" key="1">
    <citation type="submission" date="2020-12" db="EMBL/GenBank/DDBJ databases">
        <title>FDA dAtabase for Regulatory Grade micrObial Sequences (FDA-ARGOS): Supporting development and validation of Infectious Disease Dx tests.</title>
        <authorList>
            <person name="Sproer C."/>
            <person name="Gronow S."/>
            <person name="Severitt S."/>
            <person name="Schroder I."/>
            <person name="Tallon L."/>
            <person name="Sadzewicz L."/>
            <person name="Zhao X."/>
            <person name="Boylan J."/>
            <person name="Ott S."/>
            <person name="Bowen H."/>
            <person name="Vavikolanu K."/>
            <person name="Mehta A."/>
            <person name="Aluvathingal J."/>
            <person name="Nadendla S."/>
            <person name="Lowell S."/>
            <person name="Myers T."/>
            <person name="Yan Y."/>
            <person name="Sichtig H."/>
        </authorList>
    </citation>
    <scope>NUCLEOTIDE SEQUENCE [LARGE SCALE GENOMIC DNA]</scope>
    <source>
        <strain evidence="9 10">FDAARGOS_890</strain>
    </source>
</reference>
<dbReference type="CDD" id="cd03112">
    <property type="entry name" value="CobW-like"/>
    <property type="match status" value="1"/>
</dbReference>
<evidence type="ECO:0000256" key="2">
    <source>
        <dbReference type="ARBA" id="ARBA00022801"/>
    </source>
</evidence>
<dbReference type="InterPro" id="IPR003495">
    <property type="entry name" value="CobW/HypB/UreG_nucleotide-bd"/>
</dbReference>
<proteinExistence type="inferred from homology"/>
<keyword evidence="3" id="KW-0143">Chaperone</keyword>
<evidence type="ECO:0000313" key="9">
    <source>
        <dbReference type="EMBL" id="QPS80429.1"/>
    </source>
</evidence>
<dbReference type="Pfam" id="PF07683">
    <property type="entry name" value="CobW_C"/>
    <property type="match status" value="1"/>
</dbReference>